<evidence type="ECO:0000259" key="10">
    <source>
        <dbReference type="Pfam" id="PF20451"/>
    </source>
</evidence>
<feature type="region of interest" description="Disordered" evidence="8">
    <location>
        <begin position="1"/>
        <end position="34"/>
    </location>
</feature>
<gene>
    <name evidence="12" type="ORF">OLC1_LOCUS384</name>
</gene>
<evidence type="ECO:0000259" key="11">
    <source>
        <dbReference type="Pfam" id="PF20452"/>
    </source>
</evidence>
<evidence type="ECO:0000313" key="13">
    <source>
        <dbReference type="Proteomes" id="UP001161247"/>
    </source>
</evidence>
<evidence type="ECO:0000256" key="7">
    <source>
        <dbReference type="ARBA" id="ARBA00023242"/>
    </source>
</evidence>
<dbReference type="GO" id="GO:0080142">
    <property type="term" value="P:regulation of salicylic acid biosynthetic process"/>
    <property type="evidence" value="ECO:0007669"/>
    <property type="project" value="TreeGrafter"/>
</dbReference>
<evidence type="ECO:0000256" key="3">
    <source>
        <dbReference type="ARBA" id="ARBA00023015"/>
    </source>
</evidence>
<dbReference type="AlphaFoldDB" id="A0AAV1BWW2"/>
<sequence length="634" mass="70501">MQGRIIPKANTSMAREKRSLDPNSSEEGQGDRKRPALASVIVEALKVDSLQKLCSSLEPVLRRVVSEEVERALAKLGTAKLNGRPSPKRIEGPDGRNLQLQFRTKLSLPLFTGGKVEGEQGATIHVVLIDGTTGHIITSGPESSAKLDIVVLEGDFNNEDEEGWTQEEFDSHVVKEREGKRPLLTGELQVTLKEGVGTLGDLTFTDNSSWIRSRKFRLGLKVSSGCCEDIRIREAKTDAFTVKDHRGELYKKHYPPALQDEVWRLEKIGKDGSFHKRLNKAGIYSVEDFLRLVVRDSQRLRNILGSGMSNKMWEVLVEHAKTCVLSGNHYIYYPEEPRNVGVVFNNIYEMIGLIAGEQYHPADTLSDSQKVYVDTLVKKAYENWMHVIEYDGKSLLSFTENKASSTPPSDNIIGSQNTSNTYDYQVNLPSLPPSIPAEQPSIPPGQTTGGYDNVGNRFPLESHGMNVSSTIHISSTSLPLHNHMLSAASQVQSPANTNLLALGPAQPSMSTFHGGSTSNAASYRGFNDVMTEEDIRLRSHEMLENEDMQQLLRMFNMGGGYGQTHMNVTENNYHYNLGYMPNMSANYGFAEDKTRSSGKAVVGWLKLKAALRWGIFVRKKAAERRAQIVELDES</sequence>
<dbReference type="PANTHER" id="PTHR31713:SF18">
    <property type="entry name" value="OS02G0177800 PROTEIN"/>
    <property type="match status" value="1"/>
</dbReference>
<keyword evidence="4" id="KW-0238">DNA-binding</keyword>
<dbReference type="GO" id="GO:0005516">
    <property type="term" value="F:calmodulin binding"/>
    <property type="evidence" value="ECO:0007669"/>
    <property type="project" value="InterPro"/>
</dbReference>
<dbReference type="GO" id="GO:0003700">
    <property type="term" value="F:DNA-binding transcription factor activity"/>
    <property type="evidence" value="ECO:0007669"/>
    <property type="project" value="TreeGrafter"/>
</dbReference>
<keyword evidence="13" id="KW-1185">Reference proteome</keyword>
<dbReference type="EMBL" id="OX459118">
    <property type="protein sequence ID" value="CAI9087606.1"/>
    <property type="molecule type" value="Genomic_DNA"/>
</dbReference>
<evidence type="ECO:0000256" key="1">
    <source>
        <dbReference type="ARBA" id="ARBA00004123"/>
    </source>
</evidence>
<dbReference type="GO" id="GO:0005634">
    <property type="term" value="C:nucleus"/>
    <property type="evidence" value="ECO:0007669"/>
    <property type="project" value="UniProtKB-SubCell"/>
</dbReference>
<dbReference type="Pfam" id="PF20452">
    <property type="entry name" value="Calmod_bind_C"/>
    <property type="match status" value="1"/>
</dbReference>
<comment type="subcellular location">
    <subcellularLocation>
        <location evidence="1">Nucleus</location>
    </subcellularLocation>
</comment>
<dbReference type="GO" id="GO:0043565">
    <property type="term" value="F:sequence-specific DNA binding"/>
    <property type="evidence" value="ECO:0007669"/>
    <property type="project" value="TreeGrafter"/>
</dbReference>
<dbReference type="InterPro" id="IPR046831">
    <property type="entry name" value="Calmodulin_bind_N"/>
</dbReference>
<dbReference type="Pfam" id="PF07887">
    <property type="entry name" value="Calmodulin_bind"/>
    <property type="match status" value="1"/>
</dbReference>
<keyword evidence="3" id="KW-0805">Transcription regulation</keyword>
<evidence type="ECO:0000256" key="4">
    <source>
        <dbReference type="ARBA" id="ARBA00023125"/>
    </source>
</evidence>
<feature type="domain" description="Calmodulin binding protein C-terminal" evidence="11">
    <location>
        <begin position="329"/>
        <end position="390"/>
    </location>
</feature>
<accession>A0AAV1BWW2</accession>
<organism evidence="12 13">
    <name type="scientific">Oldenlandia corymbosa var. corymbosa</name>
    <dbReference type="NCBI Taxonomy" id="529605"/>
    <lineage>
        <taxon>Eukaryota</taxon>
        <taxon>Viridiplantae</taxon>
        <taxon>Streptophyta</taxon>
        <taxon>Embryophyta</taxon>
        <taxon>Tracheophyta</taxon>
        <taxon>Spermatophyta</taxon>
        <taxon>Magnoliopsida</taxon>
        <taxon>eudicotyledons</taxon>
        <taxon>Gunneridae</taxon>
        <taxon>Pentapetalae</taxon>
        <taxon>asterids</taxon>
        <taxon>lamiids</taxon>
        <taxon>Gentianales</taxon>
        <taxon>Rubiaceae</taxon>
        <taxon>Rubioideae</taxon>
        <taxon>Spermacoceae</taxon>
        <taxon>Hedyotis-Oldenlandia complex</taxon>
        <taxon>Oldenlandia</taxon>
    </lineage>
</organism>
<dbReference type="InterPro" id="IPR046830">
    <property type="entry name" value="Calmod_bind_M"/>
</dbReference>
<evidence type="ECO:0000313" key="12">
    <source>
        <dbReference type="EMBL" id="CAI9087606.1"/>
    </source>
</evidence>
<evidence type="ECO:0000256" key="6">
    <source>
        <dbReference type="ARBA" id="ARBA00023163"/>
    </source>
</evidence>
<dbReference type="Proteomes" id="UP001161247">
    <property type="component" value="Chromosome 1"/>
</dbReference>
<evidence type="ECO:0000256" key="5">
    <source>
        <dbReference type="ARBA" id="ARBA00023159"/>
    </source>
</evidence>
<evidence type="ECO:0000256" key="2">
    <source>
        <dbReference type="ARBA" id="ARBA00007214"/>
    </source>
</evidence>
<keyword evidence="5" id="KW-0010">Activator</keyword>
<feature type="domain" description="Calmodulin binding protein-like N-terminal" evidence="9">
    <location>
        <begin position="98"/>
        <end position="245"/>
    </location>
</feature>
<dbReference type="InterPro" id="IPR046829">
    <property type="entry name" value="Calmod_bind_C"/>
</dbReference>
<protein>
    <submittedName>
        <fullName evidence="12">OLC1v1021714C1</fullName>
    </submittedName>
</protein>
<evidence type="ECO:0000256" key="8">
    <source>
        <dbReference type="SAM" id="MobiDB-lite"/>
    </source>
</evidence>
<feature type="domain" description="Calmodulin binding protein central" evidence="10">
    <location>
        <begin position="257"/>
        <end position="323"/>
    </location>
</feature>
<dbReference type="InterPro" id="IPR012416">
    <property type="entry name" value="CBP60"/>
</dbReference>
<comment type="similarity">
    <text evidence="2">Belongs to the plant ACBP60 protein family.</text>
</comment>
<name>A0AAV1BWW2_OLDCO</name>
<reference evidence="12" key="1">
    <citation type="submission" date="2023-03" db="EMBL/GenBank/DDBJ databases">
        <authorList>
            <person name="Julca I."/>
        </authorList>
    </citation>
    <scope>NUCLEOTIDE SEQUENCE</scope>
</reference>
<keyword evidence="7" id="KW-0539">Nucleus</keyword>
<evidence type="ECO:0000259" key="9">
    <source>
        <dbReference type="Pfam" id="PF07887"/>
    </source>
</evidence>
<dbReference type="Pfam" id="PF20451">
    <property type="entry name" value="Calmod_bind_M"/>
    <property type="match status" value="1"/>
</dbReference>
<dbReference type="PANTHER" id="PTHR31713">
    <property type="entry name" value="OS02G0177800 PROTEIN"/>
    <property type="match status" value="1"/>
</dbReference>
<proteinExistence type="inferred from homology"/>
<keyword evidence="6" id="KW-0804">Transcription</keyword>